<dbReference type="SMART" id="SM00360">
    <property type="entry name" value="RRM"/>
    <property type="match status" value="1"/>
</dbReference>
<organism evidence="5 6">
    <name type="scientific">Prymnesium parvum</name>
    <name type="common">Toxic golden alga</name>
    <dbReference type="NCBI Taxonomy" id="97485"/>
    <lineage>
        <taxon>Eukaryota</taxon>
        <taxon>Haptista</taxon>
        <taxon>Haptophyta</taxon>
        <taxon>Prymnesiophyceae</taxon>
        <taxon>Prymnesiales</taxon>
        <taxon>Prymnesiaceae</taxon>
        <taxon>Prymnesium</taxon>
    </lineage>
</organism>
<proteinExistence type="predicted"/>
<keyword evidence="6" id="KW-1185">Reference proteome</keyword>
<dbReference type="PROSITE" id="PS50206">
    <property type="entry name" value="RHODANESE_3"/>
    <property type="match status" value="1"/>
</dbReference>
<dbReference type="PROSITE" id="PS50102">
    <property type="entry name" value="RRM"/>
    <property type="match status" value="1"/>
</dbReference>
<evidence type="ECO:0000259" key="4">
    <source>
        <dbReference type="PROSITE" id="PS50206"/>
    </source>
</evidence>
<dbReference type="SUPFAM" id="SSF52821">
    <property type="entry name" value="Rhodanese/Cell cycle control phosphatase"/>
    <property type="match status" value="1"/>
</dbReference>
<dbReference type="GO" id="GO:0003723">
    <property type="term" value="F:RNA binding"/>
    <property type="evidence" value="ECO:0007669"/>
    <property type="project" value="UniProtKB-UniRule"/>
</dbReference>
<sequence>MSEATAVPEMARSVAHRELPPPPLNASNDRSVTLVLFYQYIEPQWTEKAHKEAIKFVNSLASKHSICGRGRCAREGLNCTLTGSATAVRAFCNGLRSWNPVFLETDFKLTDGLPRAQAFKAFTLRKTEELVAYGLAGERAPALHASRAQHVEAVDYHAMMAQPDTVIVDVRNAYESAIGHFAPPEGGAELIDPKMRNSHEFPKWLNSKETQQKLDGKKVMMYCTGGIRCERATALLDQLEQAADFKTQGVYMVRGGIERYMRTFPEGGYWKGKNYLFDRRFEQKPEKKPGEALRKEVESFCCVCREPWDQYRGQLQCSGKLPPPVGTCGVPVLVCTSCRQHPEFDDTSLLCPLCEEGYVPPQEMPTLCKRSTDDAGQRGSDPSAPDGKKPRKAPDARGDSNRLFLGGLPYLVDATSVRQMLSPGNPSAVTRVEWVYDKQTTVFYGSAFAEFDSIEAAADVMGTIDMAGCPKLKGRKIKVSFAKAREPPLSPDWQESERPVNGSSAPGTTVGALPVGAPPAVRSQGMHVRFDD</sequence>
<evidence type="ECO:0000313" key="6">
    <source>
        <dbReference type="Proteomes" id="UP001515480"/>
    </source>
</evidence>
<dbReference type="AlphaFoldDB" id="A0AB34IR59"/>
<name>A0AB34IR59_PRYPA</name>
<dbReference type="SMART" id="SM00450">
    <property type="entry name" value="RHOD"/>
    <property type="match status" value="1"/>
</dbReference>
<dbReference type="EMBL" id="JBGBPQ010000021">
    <property type="protein sequence ID" value="KAL1503743.1"/>
    <property type="molecule type" value="Genomic_DNA"/>
</dbReference>
<dbReference type="Pfam" id="PF00581">
    <property type="entry name" value="Rhodanese"/>
    <property type="match status" value="1"/>
</dbReference>
<dbReference type="InterPro" id="IPR001763">
    <property type="entry name" value="Rhodanese-like_dom"/>
</dbReference>
<feature type="domain" description="RRM" evidence="3">
    <location>
        <begin position="401"/>
        <end position="484"/>
    </location>
</feature>
<dbReference type="InterPro" id="IPR035979">
    <property type="entry name" value="RBD_domain_sf"/>
</dbReference>
<evidence type="ECO:0000256" key="2">
    <source>
        <dbReference type="SAM" id="MobiDB-lite"/>
    </source>
</evidence>
<evidence type="ECO:0000256" key="1">
    <source>
        <dbReference type="PROSITE-ProRule" id="PRU00176"/>
    </source>
</evidence>
<reference evidence="5 6" key="1">
    <citation type="journal article" date="2024" name="Science">
        <title>Giant polyketide synthase enzymes in the biosynthesis of giant marine polyether toxins.</title>
        <authorList>
            <person name="Fallon T.R."/>
            <person name="Shende V.V."/>
            <person name="Wierzbicki I.H."/>
            <person name="Pendleton A.L."/>
            <person name="Watervoot N.F."/>
            <person name="Auber R.P."/>
            <person name="Gonzalez D.J."/>
            <person name="Wisecaver J.H."/>
            <person name="Moore B.S."/>
        </authorList>
    </citation>
    <scope>NUCLEOTIDE SEQUENCE [LARGE SCALE GENOMIC DNA]</scope>
    <source>
        <strain evidence="5 6">12B1</strain>
    </source>
</reference>
<protein>
    <recommendedName>
        <fullName evidence="7">Rhodanese domain-containing protein</fullName>
    </recommendedName>
</protein>
<dbReference type="InterPro" id="IPR020936">
    <property type="entry name" value="TrhO"/>
</dbReference>
<feature type="domain" description="Rhodanese" evidence="4">
    <location>
        <begin position="161"/>
        <end position="269"/>
    </location>
</feature>
<dbReference type="Proteomes" id="UP001515480">
    <property type="component" value="Unassembled WGS sequence"/>
</dbReference>
<dbReference type="PANTHER" id="PTHR43268">
    <property type="entry name" value="THIOSULFATE SULFURTRANSFERASE/RHODANESE-LIKE DOMAIN-CONTAINING PROTEIN 2"/>
    <property type="match status" value="1"/>
</dbReference>
<dbReference type="InterPro" id="IPR012677">
    <property type="entry name" value="Nucleotide-bd_a/b_plait_sf"/>
</dbReference>
<dbReference type="Gene3D" id="3.40.250.10">
    <property type="entry name" value="Rhodanese-like domain"/>
    <property type="match status" value="1"/>
</dbReference>
<dbReference type="Pfam" id="PF12368">
    <property type="entry name" value="Rhodanese_C"/>
    <property type="match status" value="1"/>
</dbReference>
<dbReference type="Gene3D" id="3.30.70.330">
    <property type="match status" value="1"/>
</dbReference>
<comment type="caution">
    <text evidence="5">The sequence shown here is derived from an EMBL/GenBank/DDBJ whole genome shotgun (WGS) entry which is preliminary data.</text>
</comment>
<dbReference type="InterPro" id="IPR036873">
    <property type="entry name" value="Rhodanese-like_dom_sf"/>
</dbReference>
<dbReference type="SUPFAM" id="SSF54928">
    <property type="entry name" value="RNA-binding domain, RBD"/>
    <property type="match status" value="1"/>
</dbReference>
<dbReference type="InterPro" id="IPR040503">
    <property type="entry name" value="TRHO_N"/>
</dbReference>
<dbReference type="PANTHER" id="PTHR43268:SF7">
    <property type="entry name" value="RHODANESE DOMAIN-CONTAINING PROTEIN"/>
    <property type="match status" value="1"/>
</dbReference>
<evidence type="ECO:0008006" key="7">
    <source>
        <dbReference type="Google" id="ProtNLM"/>
    </source>
</evidence>
<feature type="region of interest" description="Disordered" evidence="2">
    <location>
        <begin position="1"/>
        <end position="25"/>
    </location>
</feature>
<dbReference type="Pfam" id="PF17773">
    <property type="entry name" value="UPF0176_N"/>
    <property type="match status" value="1"/>
</dbReference>
<dbReference type="InterPro" id="IPR022111">
    <property type="entry name" value="Rhodanese_C"/>
</dbReference>
<feature type="compositionally biased region" description="Basic and acidic residues" evidence="2">
    <location>
        <begin position="386"/>
        <end position="400"/>
    </location>
</feature>
<dbReference type="InterPro" id="IPR000504">
    <property type="entry name" value="RRM_dom"/>
</dbReference>
<evidence type="ECO:0000259" key="3">
    <source>
        <dbReference type="PROSITE" id="PS50102"/>
    </source>
</evidence>
<gene>
    <name evidence="5" type="ORF">AB1Y20_012213</name>
</gene>
<evidence type="ECO:0000313" key="5">
    <source>
        <dbReference type="EMBL" id="KAL1503743.1"/>
    </source>
</evidence>
<dbReference type="Gene3D" id="3.30.70.100">
    <property type="match status" value="1"/>
</dbReference>
<accession>A0AB34IR59</accession>
<feature type="region of interest" description="Disordered" evidence="2">
    <location>
        <begin position="487"/>
        <end position="532"/>
    </location>
</feature>
<feature type="region of interest" description="Disordered" evidence="2">
    <location>
        <begin position="365"/>
        <end position="401"/>
    </location>
</feature>
<keyword evidence="1" id="KW-0694">RNA-binding</keyword>